<proteinExistence type="predicted"/>
<dbReference type="InterPro" id="IPR021804">
    <property type="entry name" value="DUF3375"/>
</dbReference>
<feature type="coiled-coil region" evidence="1">
    <location>
        <begin position="122"/>
        <end position="171"/>
    </location>
</feature>
<evidence type="ECO:0000313" key="2">
    <source>
        <dbReference type="EMBL" id="WZF89735.1"/>
    </source>
</evidence>
<keyword evidence="3" id="KW-1185">Reference proteome</keyword>
<organism evidence="2 3">
    <name type="scientific">Marinobacter metalliresistant</name>
    <dbReference type="NCBI Taxonomy" id="2961995"/>
    <lineage>
        <taxon>Bacteria</taxon>
        <taxon>Pseudomonadati</taxon>
        <taxon>Pseudomonadota</taxon>
        <taxon>Gammaproteobacteria</taxon>
        <taxon>Pseudomonadales</taxon>
        <taxon>Marinobacteraceae</taxon>
        <taxon>Marinobacter</taxon>
    </lineage>
</organism>
<protein>
    <submittedName>
        <fullName evidence="2">DUF3375 domain-containing protein</fullName>
    </submittedName>
</protein>
<dbReference type="RefSeq" id="WP_341582282.1">
    <property type="nucleotide sequence ID" value="NZ_CP101118.1"/>
</dbReference>
<dbReference type="Proteomes" id="UP001475781">
    <property type="component" value="Chromosome"/>
</dbReference>
<evidence type="ECO:0000256" key="1">
    <source>
        <dbReference type="SAM" id="Coils"/>
    </source>
</evidence>
<evidence type="ECO:0000313" key="3">
    <source>
        <dbReference type="Proteomes" id="UP001475781"/>
    </source>
</evidence>
<dbReference type="Pfam" id="PF11855">
    <property type="entry name" value="DUF3375"/>
    <property type="match status" value="1"/>
</dbReference>
<dbReference type="EMBL" id="CP101118">
    <property type="protein sequence ID" value="WZF89735.1"/>
    <property type="molecule type" value="Genomic_DNA"/>
</dbReference>
<sequence>MDESTHLRTQSYLVARHQHPAWKLLSATRGPLVLSCLHALLEQNREEILFEDAQQMLTDILLQHANSDDLELSTDDPAGDARRELRSWIRRGLIIERNGRLIATDALQKALAFAEGLDNRIMTSTASRLATVQREIENLETRLNPDARSRADHIRRKIKDLEHELAEVEAGRFQVLQGGEAAEGIREVYNLAISLRADFRRVEDSYRDADRRLRQSIVSEQHHRGEIVDRLLDGHDTLLETSEGKVFHGFHEQLGRSTELDNMKQRLRTILRHPATRHALSRQQQDDLRWLVIRLIQESATVIKARARSERDVKGFLKTGLAAENHRVGELLNGILNTALQIDWSSHRVRKSDTPLPPVAVATSGLPLMERLRFKSAIEEQARGLELAEQNVNLEEVDEEFWRAFDGLDREALFQQTAELLKVTDRPMSIADLASHLPPTHDLETVALWLAMAREAEVTISEDREAVDITDSNGQKLRFQVPKLALTRDDAHSIDWEL</sequence>
<accession>A0ABZ2W5A7</accession>
<reference evidence="2 3" key="1">
    <citation type="submission" date="2022-07" db="EMBL/GenBank/DDBJ databases">
        <title>A copper resistant bacterium isolated from sediment samples of deep sea hydrothermal areas.</title>
        <authorList>
            <person name="Zeng X."/>
        </authorList>
    </citation>
    <scope>NUCLEOTIDE SEQUENCE [LARGE SCALE GENOMIC DNA]</scope>
    <source>
        <strain evidence="3">CuT 6</strain>
    </source>
</reference>
<keyword evidence="1" id="KW-0175">Coiled coil</keyword>
<gene>
    <name evidence="2" type="ORF">NLK58_05925</name>
</gene>
<name>A0ABZ2W5A7_9GAMM</name>